<keyword evidence="1" id="KW-0677">Repeat</keyword>
<dbReference type="FunFam" id="3.40.50.300:FF:000309">
    <property type="entry name" value="ABC transporter ATP-binding protein"/>
    <property type="match status" value="1"/>
</dbReference>
<dbReference type="PROSITE" id="PS00211">
    <property type="entry name" value="ABC_TRANSPORTER_1"/>
    <property type="match status" value="1"/>
</dbReference>
<keyword evidence="7" id="KW-1185">Reference proteome</keyword>
<feature type="domain" description="ABC transporter" evidence="5">
    <location>
        <begin position="4"/>
        <end position="218"/>
    </location>
</feature>
<dbReference type="FunFam" id="3.40.50.300:FF:000011">
    <property type="entry name" value="Putative ABC transporter ATP-binding component"/>
    <property type="match status" value="1"/>
</dbReference>
<dbReference type="InterPro" id="IPR003439">
    <property type="entry name" value="ABC_transporter-like_ATP-bd"/>
</dbReference>
<keyword evidence="4" id="KW-0175">Coiled coil</keyword>
<gene>
    <name evidence="6" type="primary">abc-f</name>
    <name evidence="6" type="ORF">DL346_08000</name>
</gene>
<dbReference type="Gene3D" id="3.40.50.300">
    <property type="entry name" value="P-loop containing nucleotide triphosphate hydrolases"/>
    <property type="match status" value="2"/>
</dbReference>
<dbReference type="SUPFAM" id="SSF52540">
    <property type="entry name" value="P-loop containing nucleoside triphosphate hydrolases"/>
    <property type="match status" value="2"/>
</dbReference>
<sequence>MTLLTLRGIKKSFGDMLVLENVDADFAMRERIGLVGMNGAGKTTLANLIFGSIQPDEGKLTFHKNQLRIGYLLQSTSYTVHAFSTMMEQEPDSRETAQFLEAASHLGLHKVMEWDGERLAGLSGGEKTKLAIAHIWSSKPDILLLDEPTNHLDFEGVDWLVQELKRYNGTTIMISHDRYFLDQTVDRIIELENGKSAPYPGNYTFYRDEKARRYQSQLHQYEEQQKYEQKIEAEINRLKNWSDKAHREAGKVGKMAEMRGTKEFYRSKAKNMDKQIKSRLHRLEKIDLEGVKKPKEEAKVYFGWDQPDKRGRRLVEAQRIGKAYGERSLFNDSSFYLQRGEKIGLLGPNGSGKTTLIQMLLGQRAVDSGRLWISPTANVAYLTQDVTDLDQQRTVLELLQDSYEIRSDVGKARTMLANMGFDAAMLQKPIHQLSLGERTRIKLSQLMMKEQDLLILDEPTNHLDLASREQLEETLSEYNGTLIIVSHDRYLIDKICDKLLVIEGGAIRRVESGYKEYRERPRAATGSDAAPADKSKQQLEEEMLVISNRIVTLLSEISLLKPTDSQYAVLDEEYKRLLAQKKQLSIR</sequence>
<feature type="coiled-coil region" evidence="4">
    <location>
        <begin position="536"/>
        <end position="587"/>
    </location>
</feature>
<evidence type="ECO:0000313" key="7">
    <source>
        <dbReference type="Proteomes" id="UP000249260"/>
    </source>
</evidence>
<evidence type="ECO:0000256" key="4">
    <source>
        <dbReference type="SAM" id="Coils"/>
    </source>
</evidence>
<evidence type="ECO:0000313" key="6">
    <source>
        <dbReference type="EMBL" id="RAP78724.1"/>
    </source>
</evidence>
<dbReference type="InterPro" id="IPR032781">
    <property type="entry name" value="ABC_tran_Xtn"/>
</dbReference>
<protein>
    <submittedName>
        <fullName evidence="6">ABC-F type ribosomal protection protein</fullName>
    </submittedName>
</protein>
<organism evidence="6 7">
    <name type="scientific">Paenibacillus montanisoli</name>
    <dbReference type="NCBI Taxonomy" id="2081970"/>
    <lineage>
        <taxon>Bacteria</taxon>
        <taxon>Bacillati</taxon>
        <taxon>Bacillota</taxon>
        <taxon>Bacilli</taxon>
        <taxon>Bacillales</taxon>
        <taxon>Paenibacillaceae</taxon>
        <taxon>Paenibacillus</taxon>
    </lineage>
</organism>
<name>A0A328UEA3_9BACL</name>
<accession>A0A328UEA3</accession>
<dbReference type="EMBL" id="QLUW01000001">
    <property type="protein sequence ID" value="RAP78724.1"/>
    <property type="molecule type" value="Genomic_DNA"/>
</dbReference>
<dbReference type="GO" id="GO:0016887">
    <property type="term" value="F:ATP hydrolysis activity"/>
    <property type="evidence" value="ECO:0007669"/>
    <property type="project" value="InterPro"/>
</dbReference>
<evidence type="ECO:0000259" key="5">
    <source>
        <dbReference type="PROSITE" id="PS50893"/>
    </source>
</evidence>
<dbReference type="SMART" id="SM00382">
    <property type="entry name" value="AAA"/>
    <property type="match status" value="2"/>
</dbReference>
<keyword evidence="2" id="KW-0547">Nucleotide-binding</keyword>
<dbReference type="AlphaFoldDB" id="A0A328UEA3"/>
<comment type="caution">
    <text evidence="6">The sequence shown here is derived from an EMBL/GenBank/DDBJ whole genome shotgun (WGS) entry which is preliminary data.</text>
</comment>
<dbReference type="GO" id="GO:0003676">
    <property type="term" value="F:nucleic acid binding"/>
    <property type="evidence" value="ECO:0007669"/>
    <property type="project" value="UniProtKB-ARBA"/>
</dbReference>
<keyword evidence="3" id="KW-0067">ATP-binding</keyword>
<dbReference type="NCBIfam" id="NF000355">
    <property type="entry name" value="ribo_prot_ABC_F"/>
    <property type="match status" value="1"/>
</dbReference>
<evidence type="ECO:0000256" key="2">
    <source>
        <dbReference type="ARBA" id="ARBA00022741"/>
    </source>
</evidence>
<reference evidence="6 7" key="1">
    <citation type="submission" date="2018-06" db="EMBL/GenBank/DDBJ databases">
        <title>Paenibacillus montanisoli sp. nov., isolated from mountain area soil.</title>
        <authorList>
            <person name="Wu M."/>
        </authorList>
    </citation>
    <scope>NUCLEOTIDE SEQUENCE [LARGE SCALE GENOMIC DNA]</scope>
    <source>
        <strain evidence="6 7">RA17</strain>
    </source>
</reference>
<dbReference type="RefSeq" id="WP_112881844.1">
    <property type="nucleotide sequence ID" value="NZ_QLUW01000001.1"/>
</dbReference>
<dbReference type="Proteomes" id="UP000249260">
    <property type="component" value="Unassembled WGS sequence"/>
</dbReference>
<dbReference type="OrthoDB" id="9762369at2"/>
<dbReference type="InterPro" id="IPR027417">
    <property type="entry name" value="P-loop_NTPase"/>
</dbReference>
<dbReference type="PANTHER" id="PTHR42855:SF2">
    <property type="entry name" value="DRUG RESISTANCE ABC TRANSPORTER,ATP-BINDING PROTEIN"/>
    <property type="match status" value="1"/>
</dbReference>
<evidence type="ECO:0000256" key="1">
    <source>
        <dbReference type="ARBA" id="ARBA00022737"/>
    </source>
</evidence>
<dbReference type="InterPro" id="IPR051309">
    <property type="entry name" value="ABCF_ATPase"/>
</dbReference>
<feature type="domain" description="ABC transporter" evidence="5">
    <location>
        <begin position="315"/>
        <end position="529"/>
    </location>
</feature>
<dbReference type="GO" id="GO:0005524">
    <property type="term" value="F:ATP binding"/>
    <property type="evidence" value="ECO:0007669"/>
    <property type="project" value="UniProtKB-KW"/>
</dbReference>
<dbReference type="InterPro" id="IPR003593">
    <property type="entry name" value="AAA+_ATPase"/>
</dbReference>
<evidence type="ECO:0000256" key="3">
    <source>
        <dbReference type="ARBA" id="ARBA00022840"/>
    </source>
</evidence>
<dbReference type="PROSITE" id="PS50893">
    <property type="entry name" value="ABC_TRANSPORTER_2"/>
    <property type="match status" value="2"/>
</dbReference>
<dbReference type="Pfam" id="PF12848">
    <property type="entry name" value="ABC_tran_Xtn"/>
    <property type="match status" value="1"/>
</dbReference>
<dbReference type="InterPro" id="IPR017871">
    <property type="entry name" value="ABC_transporter-like_CS"/>
</dbReference>
<dbReference type="CDD" id="cd03221">
    <property type="entry name" value="ABCF_EF-3"/>
    <property type="match status" value="2"/>
</dbReference>
<proteinExistence type="predicted"/>
<dbReference type="PANTHER" id="PTHR42855">
    <property type="entry name" value="ABC TRANSPORTER ATP-BINDING SUBUNIT"/>
    <property type="match status" value="1"/>
</dbReference>
<dbReference type="Pfam" id="PF00005">
    <property type="entry name" value="ABC_tran"/>
    <property type="match status" value="2"/>
</dbReference>